<keyword evidence="5" id="KW-1185">Reference proteome</keyword>
<dbReference type="InterPro" id="IPR004474">
    <property type="entry name" value="LytR_CpsA_psr"/>
</dbReference>
<evidence type="ECO:0000259" key="2">
    <source>
        <dbReference type="Pfam" id="PF03816"/>
    </source>
</evidence>
<dbReference type="Pfam" id="PF13399">
    <property type="entry name" value="LytR_C"/>
    <property type="match status" value="1"/>
</dbReference>
<feature type="domain" description="LytR/CpsA/Psr regulator C-terminal" evidence="3">
    <location>
        <begin position="305"/>
        <end position="391"/>
    </location>
</feature>
<dbReference type="PANTHER" id="PTHR33392:SF6">
    <property type="entry name" value="POLYISOPRENYL-TEICHOIC ACID--PEPTIDOGLYCAN TEICHOIC ACID TRANSFERASE TAGU"/>
    <property type="match status" value="1"/>
</dbReference>
<dbReference type="NCBIfam" id="TIGR00350">
    <property type="entry name" value="lytR_cpsA_psr"/>
    <property type="match status" value="1"/>
</dbReference>
<dbReference type="EMBL" id="JAALHA020000001">
    <property type="protein sequence ID" value="MDR9893784.1"/>
    <property type="molecule type" value="Genomic_DNA"/>
</dbReference>
<accession>A0AAP5I4T5</accession>
<proteinExistence type="inferred from homology"/>
<evidence type="ECO:0000259" key="3">
    <source>
        <dbReference type="Pfam" id="PF13399"/>
    </source>
</evidence>
<dbReference type="InterPro" id="IPR050922">
    <property type="entry name" value="LytR/CpsA/Psr_CW_biosynth"/>
</dbReference>
<comment type="similarity">
    <text evidence="1">Belongs to the LytR/CpsA/Psr (LCP) family.</text>
</comment>
<protein>
    <submittedName>
        <fullName evidence="4">LCP family protein</fullName>
    </submittedName>
</protein>
<dbReference type="Gene3D" id="3.40.630.190">
    <property type="entry name" value="LCP protein"/>
    <property type="match status" value="1"/>
</dbReference>
<evidence type="ECO:0000313" key="4">
    <source>
        <dbReference type="EMBL" id="MDR9893784.1"/>
    </source>
</evidence>
<feature type="domain" description="Cell envelope-related transcriptional attenuator" evidence="2">
    <location>
        <begin position="60"/>
        <end position="207"/>
    </location>
</feature>
<sequence>MTLTPLKNLAYSRLPHSRGRLTGLIPTNLKDPVNILILGIDNSGHPHQGKFTPAEALAGNSDTMLLVRLEPDTHKINVLSIPRDTLIHLKGVGIDKINDANVRGGPKQAAEAVHDLLDGVGIDRYIRLDTEGFIHLVDALGGVEVTIPEKMDYVDHTQKLNIHFSPGRQRLNGQHLQEYIRFRHDRLGDIGRVQRQQQVLKEILHTLLQPASLGKIPQLLEVVKDNVDSDLSVNEMLGIAHTLMVSDRQHMHLVMLPGRFSRRSEYKLSYWIHDPKVTSSIVSRYFNINTTQELSKNSDLTEPSLKIAVANGTGVPRNGEIVVSFLRKHGFRNAYATNINTITNTQNTQIIAEHGNPDSANTVSSVLGTGEVQVASVGDILSDVTIVVGPDLVEKLRNQKPEANRTSLTKLHHR</sequence>
<dbReference type="InterPro" id="IPR027381">
    <property type="entry name" value="LytR/CpsA/Psr_C"/>
</dbReference>
<gene>
    <name evidence="4" type="ORF">G7B40_004245</name>
</gene>
<dbReference type="Proteomes" id="UP000667802">
    <property type="component" value="Unassembled WGS sequence"/>
</dbReference>
<organism evidence="4 5">
    <name type="scientific">Aetokthonos hydrillicola Thurmond2011</name>
    <dbReference type="NCBI Taxonomy" id="2712845"/>
    <lineage>
        <taxon>Bacteria</taxon>
        <taxon>Bacillati</taxon>
        <taxon>Cyanobacteriota</taxon>
        <taxon>Cyanophyceae</taxon>
        <taxon>Nostocales</taxon>
        <taxon>Hapalosiphonaceae</taxon>
        <taxon>Aetokthonos</taxon>
    </lineage>
</organism>
<name>A0AAP5I4T5_9CYAN</name>
<comment type="caution">
    <text evidence="4">The sequence shown here is derived from an EMBL/GenBank/DDBJ whole genome shotgun (WGS) entry which is preliminary data.</text>
</comment>
<dbReference type="Pfam" id="PF03816">
    <property type="entry name" value="LytR_cpsA_psr"/>
    <property type="match status" value="1"/>
</dbReference>
<dbReference type="AlphaFoldDB" id="A0AAP5I4T5"/>
<evidence type="ECO:0000256" key="1">
    <source>
        <dbReference type="ARBA" id="ARBA00006068"/>
    </source>
</evidence>
<dbReference type="PANTHER" id="PTHR33392">
    <property type="entry name" value="POLYISOPRENYL-TEICHOIC ACID--PEPTIDOGLYCAN TEICHOIC ACID TRANSFERASE TAGU"/>
    <property type="match status" value="1"/>
</dbReference>
<evidence type="ECO:0000313" key="5">
    <source>
        <dbReference type="Proteomes" id="UP000667802"/>
    </source>
</evidence>
<dbReference type="RefSeq" id="WP_243902056.1">
    <property type="nucleotide sequence ID" value="NZ_CAWQFN010000041.1"/>
</dbReference>
<reference evidence="5" key="1">
    <citation type="journal article" date="2021" name="Science">
        <title>Hunting the eagle killer: A cyanobacterial neurotoxin causes vacuolar myelinopathy.</title>
        <authorList>
            <person name="Breinlinger S."/>
            <person name="Phillips T.J."/>
            <person name="Haram B.N."/>
            <person name="Mares J."/>
            <person name="Martinez Yerena J.A."/>
            <person name="Hrouzek P."/>
            <person name="Sobotka R."/>
            <person name="Henderson W.M."/>
            <person name="Schmieder P."/>
            <person name="Williams S.M."/>
            <person name="Lauderdale J.D."/>
            <person name="Wilde H.D."/>
            <person name="Gerrin W."/>
            <person name="Kust A."/>
            <person name="Washington J.W."/>
            <person name="Wagner C."/>
            <person name="Geier B."/>
            <person name="Liebeke M."/>
            <person name="Enke H."/>
            <person name="Niedermeyer T.H.J."/>
            <person name="Wilde S.B."/>
        </authorList>
    </citation>
    <scope>NUCLEOTIDE SEQUENCE [LARGE SCALE GENOMIC DNA]</scope>
    <source>
        <strain evidence="5">Thurmond2011</strain>
    </source>
</reference>